<dbReference type="SMART" id="SM00347">
    <property type="entry name" value="HTH_MARR"/>
    <property type="match status" value="1"/>
</dbReference>
<dbReference type="InterPro" id="IPR036390">
    <property type="entry name" value="WH_DNA-bd_sf"/>
</dbReference>
<evidence type="ECO:0000259" key="4">
    <source>
        <dbReference type="PROSITE" id="PS50995"/>
    </source>
</evidence>
<dbReference type="Proteomes" id="UP001595973">
    <property type="component" value="Unassembled WGS sequence"/>
</dbReference>
<keyword evidence="3" id="KW-0804">Transcription</keyword>
<gene>
    <name evidence="5" type="ORF">ACFO5X_12170</name>
</gene>
<accession>A0ABV9KGL8</accession>
<comment type="caution">
    <text evidence="5">The sequence shown here is derived from an EMBL/GenBank/DDBJ whole genome shotgun (WGS) entry which is preliminary data.</text>
</comment>
<dbReference type="Gene3D" id="1.10.10.10">
    <property type="entry name" value="Winged helix-like DNA-binding domain superfamily/Winged helix DNA-binding domain"/>
    <property type="match status" value="1"/>
</dbReference>
<keyword evidence="1" id="KW-0805">Transcription regulation</keyword>
<dbReference type="PROSITE" id="PS50995">
    <property type="entry name" value="HTH_MARR_2"/>
    <property type="match status" value="1"/>
</dbReference>
<dbReference type="EMBL" id="JBHSGI010000009">
    <property type="protein sequence ID" value="MFC4669312.1"/>
    <property type="molecule type" value="Genomic_DNA"/>
</dbReference>
<proteinExistence type="predicted"/>
<dbReference type="InterPro" id="IPR039422">
    <property type="entry name" value="MarR/SlyA-like"/>
</dbReference>
<dbReference type="PANTHER" id="PTHR33164:SF64">
    <property type="entry name" value="TRANSCRIPTIONAL REGULATOR SLYA"/>
    <property type="match status" value="1"/>
</dbReference>
<reference evidence="6" key="1">
    <citation type="journal article" date="2019" name="Int. J. Syst. Evol. Microbiol.">
        <title>The Global Catalogue of Microorganisms (GCM) 10K type strain sequencing project: providing services to taxonomists for standard genome sequencing and annotation.</title>
        <authorList>
            <consortium name="The Broad Institute Genomics Platform"/>
            <consortium name="The Broad Institute Genome Sequencing Center for Infectious Disease"/>
            <person name="Wu L."/>
            <person name="Ma J."/>
        </authorList>
    </citation>
    <scope>NUCLEOTIDE SEQUENCE [LARGE SCALE GENOMIC DNA]</scope>
    <source>
        <strain evidence="6">CGMCC 4.7283</strain>
    </source>
</reference>
<dbReference type="SUPFAM" id="SSF46785">
    <property type="entry name" value="Winged helix' DNA-binding domain"/>
    <property type="match status" value="1"/>
</dbReference>
<evidence type="ECO:0000313" key="6">
    <source>
        <dbReference type="Proteomes" id="UP001595973"/>
    </source>
</evidence>
<evidence type="ECO:0000313" key="5">
    <source>
        <dbReference type="EMBL" id="MFC4669312.1"/>
    </source>
</evidence>
<protein>
    <submittedName>
        <fullName evidence="5">MarR family winged helix-turn-helix transcriptional regulator</fullName>
    </submittedName>
</protein>
<dbReference type="PANTHER" id="PTHR33164">
    <property type="entry name" value="TRANSCRIPTIONAL REGULATOR, MARR FAMILY"/>
    <property type="match status" value="1"/>
</dbReference>
<name>A0ABV9KGL8_9RHOB</name>
<sequence length="150" mass="16037">MTPPDATLRGFCGYAMKRAFLGVQADLNRVLAPLGLRMMTFSALVVVTDCPGLRQAQLADALSVEKPNMVALVAELEKAGLIERQRAAGDRRAHALIPTDAGRALCARAIAAVQAHEARITSGLSKLELQTLMQALALMERTASEETTHA</sequence>
<evidence type="ECO:0000256" key="2">
    <source>
        <dbReference type="ARBA" id="ARBA00023125"/>
    </source>
</evidence>
<dbReference type="Pfam" id="PF12802">
    <property type="entry name" value="MarR_2"/>
    <property type="match status" value="1"/>
</dbReference>
<dbReference type="InterPro" id="IPR000835">
    <property type="entry name" value="HTH_MarR-typ"/>
</dbReference>
<dbReference type="InterPro" id="IPR036388">
    <property type="entry name" value="WH-like_DNA-bd_sf"/>
</dbReference>
<evidence type="ECO:0000256" key="3">
    <source>
        <dbReference type="ARBA" id="ARBA00023163"/>
    </source>
</evidence>
<keyword evidence="6" id="KW-1185">Reference proteome</keyword>
<feature type="domain" description="HTH marR-type" evidence="4">
    <location>
        <begin position="1"/>
        <end position="141"/>
    </location>
</feature>
<organism evidence="5 6">
    <name type="scientific">Seohaeicola nanhaiensis</name>
    <dbReference type="NCBI Taxonomy" id="1387282"/>
    <lineage>
        <taxon>Bacteria</taxon>
        <taxon>Pseudomonadati</taxon>
        <taxon>Pseudomonadota</taxon>
        <taxon>Alphaproteobacteria</taxon>
        <taxon>Rhodobacterales</taxon>
        <taxon>Roseobacteraceae</taxon>
        <taxon>Seohaeicola</taxon>
    </lineage>
</organism>
<evidence type="ECO:0000256" key="1">
    <source>
        <dbReference type="ARBA" id="ARBA00023015"/>
    </source>
</evidence>
<dbReference type="PRINTS" id="PR00598">
    <property type="entry name" value="HTHMARR"/>
</dbReference>
<dbReference type="RefSeq" id="WP_380717727.1">
    <property type="nucleotide sequence ID" value="NZ_JBHSGI010000009.1"/>
</dbReference>
<keyword evidence="2" id="KW-0238">DNA-binding</keyword>